<dbReference type="Proteomes" id="UP000194873">
    <property type="component" value="Unassembled WGS sequence"/>
</dbReference>
<keyword evidence="2" id="KW-0732">Signal</keyword>
<dbReference type="PANTHER" id="PTHR48081:SF13">
    <property type="entry name" value="ALPHA_BETA HYDROLASE"/>
    <property type="match status" value="1"/>
</dbReference>
<evidence type="ECO:0000259" key="3">
    <source>
        <dbReference type="Pfam" id="PF20434"/>
    </source>
</evidence>
<accession>A0A243W821</accession>
<dbReference type="InterPro" id="IPR050300">
    <property type="entry name" value="GDXG_lipolytic_enzyme"/>
</dbReference>
<evidence type="ECO:0000256" key="2">
    <source>
        <dbReference type="SAM" id="SignalP"/>
    </source>
</evidence>
<evidence type="ECO:0000256" key="1">
    <source>
        <dbReference type="ARBA" id="ARBA00022801"/>
    </source>
</evidence>
<dbReference type="AlphaFoldDB" id="A0A243W821"/>
<keyword evidence="5" id="KW-1185">Reference proteome</keyword>
<feature type="chain" id="PRO_5011969839" evidence="2">
    <location>
        <begin position="28"/>
        <end position="353"/>
    </location>
</feature>
<dbReference type="InterPro" id="IPR029058">
    <property type="entry name" value="AB_hydrolase_fold"/>
</dbReference>
<dbReference type="SUPFAM" id="SSF53474">
    <property type="entry name" value="alpha/beta-Hydrolases"/>
    <property type="match status" value="1"/>
</dbReference>
<name>A0A243W821_9BACT</name>
<feature type="domain" description="BD-FAE-like" evidence="3">
    <location>
        <begin position="83"/>
        <end position="276"/>
    </location>
</feature>
<evidence type="ECO:0000313" key="5">
    <source>
        <dbReference type="Proteomes" id="UP000194873"/>
    </source>
</evidence>
<protein>
    <submittedName>
        <fullName evidence="4">Esterase</fullName>
    </submittedName>
</protein>
<dbReference type="PANTHER" id="PTHR48081">
    <property type="entry name" value="AB HYDROLASE SUPERFAMILY PROTEIN C4A8.06C"/>
    <property type="match status" value="1"/>
</dbReference>
<organism evidence="4 5">
    <name type="scientific">Hymenobacter crusticola</name>
    <dbReference type="NCBI Taxonomy" id="1770526"/>
    <lineage>
        <taxon>Bacteria</taxon>
        <taxon>Pseudomonadati</taxon>
        <taxon>Bacteroidota</taxon>
        <taxon>Cytophagia</taxon>
        <taxon>Cytophagales</taxon>
        <taxon>Hymenobacteraceae</taxon>
        <taxon>Hymenobacter</taxon>
    </lineage>
</organism>
<dbReference type="EMBL" id="MTSE01000027">
    <property type="protein sequence ID" value="OUJ70009.1"/>
    <property type="molecule type" value="Genomic_DNA"/>
</dbReference>
<dbReference type="InterPro" id="IPR049492">
    <property type="entry name" value="BD-FAE-like_dom"/>
</dbReference>
<dbReference type="RefSeq" id="WP_086596927.1">
    <property type="nucleotide sequence ID" value="NZ_MTSE01000027.1"/>
</dbReference>
<proteinExistence type="predicted"/>
<gene>
    <name evidence="4" type="ORF">BXP70_25380</name>
</gene>
<dbReference type="Pfam" id="PF20434">
    <property type="entry name" value="BD-FAE"/>
    <property type="match status" value="1"/>
</dbReference>
<dbReference type="OrthoDB" id="9777975at2"/>
<reference evidence="4 5" key="1">
    <citation type="submission" date="2017-01" db="EMBL/GenBank/DDBJ databases">
        <title>A new Hymenobacter.</title>
        <authorList>
            <person name="Liang Y."/>
            <person name="Feng F."/>
        </authorList>
    </citation>
    <scope>NUCLEOTIDE SEQUENCE [LARGE SCALE GENOMIC DNA]</scope>
    <source>
        <strain evidence="4">MIMBbqt21</strain>
    </source>
</reference>
<comment type="caution">
    <text evidence="4">The sequence shown here is derived from an EMBL/GenBank/DDBJ whole genome shotgun (WGS) entry which is preliminary data.</text>
</comment>
<keyword evidence="1" id="KW-0378">Hydrolase</keyword>
<feature type="signal peptide" evidence="2">
    <location>
        <begin position="1"/>
        <end position="27"/>
    </location>
</feature>
<dbReference type="Gene3D" id="3.40.50.1820">
    <property type="entry name" value="alpha/beta hydrolase"/>
    <property type="match status" value="1"/>
</dbReference>
<sequence length="353" mass="39129">MSFQKLILRLAWSVLIGGSLLAGSTQAQQLPAARDTSFTVRSAYLKEKKNRPSISIAQPALPPTVQASYNLTYCTLGARNLQLDIFYPKAKRKKGYPAVLFIHGGGWRSGDRSNHLPMAQQLAAKGYVTVTAEYRLSTEALYPAAVYDLKAAIRWLRANAKHYPIDTTKIAVWGFSAGGHLAALVGTTNGDKQLEGSDCNTSHSSSLQAIVDVDGTLAFLHPESSDYQVSERPTASKYWFGASQTEKPELWQQAAGLNHVTSQTPPIVFINSSIDRMHAGREDMIQKLDAYHIYHETHTFPDTPHTFPLFNPWFEPTLNYTADFLDKVFKAKRWAAKLGLSLLGDSEDYTCKS</sequence>
<evidence type="ECO:0000313" key="4">
    <source>
        <dbReference type="EMBL" id="OUJ70009.1"/>
    </source>
</evidence>
<dbReference type="GO" id="GO:0016787">
    <property type="term" value="F:hydrolase activity"/>
    <property type="evidence" value="ECO:0007669"/>
    <property type="project" value="UniProtKB-KW"/>
</dbReference>